<evidence type="ECO:0000313" key="1">
    <source>
        <dbReference type="EMBL" id="MBO1510239.1"/>
    </source>
</evidence>
<name>A0ABS3MW43_9BACI</name>
<evidence type="ECO:0000313" key="2">
    <source>
        <dbReference type="Proteomes" id="UP000663981"/>
    </source>
</evidence>
<sequence length="66" mass="7993">MWEFSFQMLENEIEFTRQNMIFVGMEYGLTHPATIFLSTKLDKLMNDLTMYESHSIHNREIEQYIV</sequence>
<keyword evidence="2" id="KW-1185">Reference proteome</keyword>
<dbReference type="InterPro" id="IPR037208">
    <property type="entry name" value="Spo0E-like_sf"/>
</dbReference>
<organism evidence="1 2">
    <name type="scientific">Metabacillus bambusae</name>
    <dbReference type="NCBI Taxonomy" id="2795218"/>
    <lineage>
        <taxon>Bacteria</taxon>
        <taxon>Bacillati</taxon>
        <taxon>Bacillota</taxon>
        <taxon>Bacilli</taxon>
        <taxon>Bacillales</taxon>
        <taxon>Bacillaceae</taxon>
        <taxon>Metabacillus</taxon>
    </lineage>
</organism>
<accession>A0ABS3MW43</accession>
<dbReference type="Proteomes" id="UP000663981">
    <property type="component" value="Unassembled WGS sequence"/>
</dbReference>
<dbReference type="SUPFAM" id="SSF140500">
    <property type="entry name" value="BAS1536-like"/>
    <property type="match status" value="1"/>
</dbReference>
<dbReference type="RefSeq" id="WP_207974909.1">
    <property type="nucleotide sequence ID" value="NZ_JAGDEL010000001.1"/>
</dbReference>
<dbReference type="EMBL" id="JAGDEL010000001">
    <property type="protein sequence ID" value="MBO1510239.1"/>
    <property type="molecule type" value="Genomic_DNA"/>
</dbReference>
<dbReference type="Pfam" id="PF09388">
    <property type="entry name" value="SpoOE-like"/>
    <property type="match status" value="1"/>
</dbReference>
<reference evidence="1 2" key="1">
    <citation type="submission" date="2021-03" db="EMBL/GenBank/DDBJ databases">
        <title>Whole genome sequence of Metabacillus bambusae BG109.</title>
        <authorList>
            <person name="Jeong J.W."/>
        </authorList>
    </citation>
    <scope>NUCLEOTIDE SEQUENCE [LARGE SCALE GENOMIC DNA]</scope>
    <source>
        <strain evidence="1 2">BG109</strain>
    </source>
</reference>
<comment type="caution">
    <text evidence="1">The sequence shown here is derived from an EMBL/GenBank/DDBJ whole genome shotgun (WGS) entry which is preliminary data.</text>
</comment>
<dbReference type="Gene3D" id="4.10.280.10">
    <property type="entry name" value="Helix-loop-helix DNA-binding domain"/>
    <property type="match status" value="1"/>
</dbReference>
<protein>
    <submittedName>
        <fullName evidence="1">Aspartyl-phosphate phosphatase Spo0E family protein</fullName>
    </submittedName>
</protein>
<dbReference type="InterPro" id="IPR018540">
    <property type="entry name" value="Spo0E-like"/>
</dbReference>
<proteinExistence type="predicted"/>
<gene>
    <name evidence="1" type="ORF">I7822_00835</name>
</gene>
<dbReference type="InterPro" id="IPR036638">
    <property type="entry name" value="HLH_DNA-bd_sf"/>
</dbReference>